<dbReference type="STRING" id="915471.SAMN05216201_11169"/>
<proteinExistence type="predicted"/>
<dbReference type="Proteomes" id="UP000242930">
    <property type="component" value="Unassembled WGS sequence"/>
</dbReference>
<dbReference type="OrthoDB" id="9806592at2"/>
<dbReference type="GO" id="GO:0004252">
    <property type="term" value="F:serine-type endopeptidase activity"/>
    <property type="evidence" value="ECO:0007669"/>
    <property type="project" value="TreeGrafter"/>
</dbReference>
<protein>
    <submittedName>
        <fullName evidence="4">ATP-dependent protease ClpP, protease subunit</fullName>
    </submittedName>
</protein>
<dbReference type="PANTHER" id="PTHR10381">
    <property type="entry name" value="ATP-DEPENDENT CLP PROTEASE PROTEOLYTIC SUBUNIT"/>
    <property type="match status" value="1"/>
</dbReference>
<keyword evidence="2" id="KW-0378">Hydrolase</keyword>
<evidence type="ECO:0000256" key="1">
    <source>
        <dbReference type="ARBA" id="ARBA00022670"/>
    </source>
</evidence>
<dbReference type="InterPro" id="IPR023562">
    <property type="entry name" value="ClpP/TepA"/>
</dbReference>
<evidence type="ECO:0000313" key="4">
    <source>
        <dbReference type="EMBL" id="SEJ57881.1"/>
    </source>
</evidence>
<dbReference type="GO" id="GO:0009368">
    <property type="term" value="C:endopeptidase Clp complex"/>
    <property type="evidence" value="ECO:0007669"/>
    <property type="project" value="TreeGrafter"/>
</dbReference>
<reference evidence="5" key="1">
    <citation type="submission" date="2016-10" db="EMBL/GenBank/DDBJ databases">
        <authorList>
            <person name="Varghese N."/>
            <person name="Submissions S."/>
        </authorList>
    </citation>
    <scope>NUCLEOTIDE SEQUENCE [LARGE SCALE GENOMIC DNA]</scope>
    <source>
        <strain evidence="5">LMG 25967</strain>
    </source>
</reference>
<dbReference type="SUPFAM" id="SSF52096">
    <property type="entry name" value="ClpP/crotonase"/>
    <property type="match status" value="1"/>
</dbReference>
<dbReference type="EMBL" id="FNZE01000011">
    <property type="protein sequence ID" value="SEJ57881.1"/>
    <property type="molecule type" value="Genomic_DNA"/>
</dbReference>
<keyword evidence="3" id="KW-0720">Serine protease</keyword>
<evidence type="ECO:0000313" key="5">
    <source>
        <dbReference type="Proteomes" id="UP000242930"/>
    </source>
</evidence>
<dbReference type="RefSeq" id="WP_090312031.1">
    <property type="nucleotide sequence ID" value="NZ_FNZE01000011.1"/>
</dbReference>
<keyword evidence="1 4" id="KW-0645">Protease</keyword>
<keyword evidence="5" id="KW-1185">Reference proteome</keyword>
<dbReference type="GO" id="GO:0004176">
    <property type="term" value="F:ATP-dependent peptidase activity"/>
    <property type="evidence" value="ECO:0007669"/>
    <property type="project" value="TreeGrafter"/>
</dbReference>
<gene>
    <name evidence="4" type="ORF">SAMN05216201_11169</name>
</gene>
<organism evidence="4 5">
    <name type="scientific">Pseudomonas linyingensis</name>
    <dbReference type="NCBI Taxonomy" id="915471"/>
    <lineage>
        <taxon>Bacteria</taxon>
        <taxon>Pseudomonadati</taxon>
        <taxon>Pseudomonadota</taxon>
        <taxon>Gammaproteobacteria</taxon>
        <taxon>Pseudomonadales</taxon>
        <taxon>Pseudomonadaceae</taxon>
        <taxon>Pseudomonas</taxon>
    </lineage>
</organism>
<dbReference type="Gene3D" id="3.90.226.10">
    <property type="entry name" value="2-enoyl-CoA Hydratase, Chain A, domain 1"/>
    <property type="match status" value="1"/>
</dbReference>
<dbReference type="Pfam" id="PF00574">
    <property type="entry name" value="CLP_protease"/>
    <property type="match status" value="1"/>
</dbReference>
<dbReference type="Pfam" id="PF25209">
    <property type="entry name" value="Phage_capsid_4"/>
    <property type="match status" value="1"/>
</dbReference>
<evidence type="ECO:0000256" key="3">
    <source>
        <dbReference type="ARBA" id="ARBA00022825"/>
    </source>
</evidence>
<sequence length="704" mass="74780">MGSHQRPLLEPRASIRTPAVDAKSWYRINARAGGDVEIELYGDIGDYGVSAKSFAQELRDKGAMQAKRVDVRMHSYGGSVLDGFVIYNLMRGLPGDVHGWVDGVAASMMSVVAMACNTLHMPENAWLMIHKPWGGQVGDADDMRDYADFLDRNEKNLLAAYSRKSGKSEDEIRAMLKPETWLSGNDAVAAGFADEMTEPLAAAAQLTSQRFKEFANMPEQLQALLAPRAQATTVPAAPAAQATASAAAAPAAAPVTSAAPAAAAPQAAVPAAPAPAAQAPDAAAIRAQLIAEENQRRQGISALFQPFAAHPDLLQECLGDMNTSVAQAQAKLLAKLGEGTTPTAPAAVIHAGNGNLVGDSVRNSVEARIGLIKAEKDNKFVGMPLAELARASLLHRGIGISGQDRMGIVGLAFTHSSSDFGHILGDIANKSMLKGYQEAEETFQKWTAKGTLTDFKPTKRVDLTSFPNLTKVDEGAEYTHATMGDRAESIVLATYGKLFSITRQVVINDDLSALDRIPRSMGRAAIRTVGDLVYAVLGSNPKMSDGKALFHADHGNLLSPAAALSVGRIDAALSAMQVQEEGDAILNIMAKYMLVPVALRSTANALVTAEFDPANANAKVPNPVRGLVEVIADARLDKQSKLNTYFAADPGIHDTIEVAYLDGNEQPYMEQQQGFTVDGATFKVRMDAGVAPMSWRTINKALGA</sequence>
<name>A0A1H6ZX19_9PSED</name>
<dbReference type="NCBIfam" id="NF045540">
    <property type="entry name" value="scaf_prot_MCP1"/>
    <property type="match status" value="1"/>
</dbReference>
<accession>A0A1H6ZX19</accession>
<dbReference type="PANTHER" id="PTHR10381:SF70">
    <property type="entry name" value="ATP-DEPENDENT CLP PROTEASE PROTEOLYTIC SUBUNIT"/>
    <property type="match status" value="1"/>
</dbReference>
<evidence type="ECO:0000256" key="2">
    <source>
        <dbReference type="ARBA" id="ARBA00022801"/>
    </source>
</evidence>
<dbReference type="GO" id="GO:0006515">
    <property type="term" value="P:protein quality control for misfolded or incompletely synthesized proteins"/>
    <property type="evidence" value="ECO:0007669"/>
    <property type="project" value="TreeGrafter"/>
</dbReference>
<dbReference type="GO" id="GO:0051117">
    <property type="term" value="F:ATPase binding"/>
    <property type="evidence" value="ECO:0007669"/>
    <property type="project" value="TreeGrafter"/>
</dbReference>
<dbReference type="AlphaFoldDB" id="A0A1H6ZX19"/>
<dbReference type="InterPro" id="IPR029045">
    <property type="entry name" value="ClpP/crotonase-like_dom_sf"/>
</dbReference>
<dbReference type="NCBIfam" id="NF045542">
    <property type="entry name" value="Clp_rel_HeadMat"/>
    <property type="match status" value="1"/>
</dbReference>
<dbReference type="CDD" id="cd07016">
    <property type="entry name" value="S14_ClpP_1"/>
    <property type="match status" value="1"/>
</dbReference>